<feature type="domain" description="AP2/ERF" evidence="10">
    <location>
        <begin position="68"/>
        <end position="125"/>
    </location>
</feature>
<evidence type="ECO:0000256" key="5">
    <source>
        <dbReference type="ARBA" id="ARBA00023159"/>
    </source>
</evidence>
<dbReference type="InterPro" id="IPR016177">
    <property type="entry name" value="DNA-bd_dom_sf"/>
</dbReference>
<evidence type="ECO:0000256" key="6">
    <source>
        <dbReference type="ARBA" id="ARBA00023163"/>
    </source>
</evidence>
<dbReference type="FunFam" id="3.30.730.10:FF:000001">
    <property type="entry name" value="Ethylene-responsive transcription factor 2"/>
    <property type="match status" value="1"/>
</dbReference>
<comment type="similarity">
    <text evidence="8">Belongs to the AP2/ERF transcription factor family. ERF subfamily.</text>
</comment>
<dbReference type="PANTHER" id="PTHR31241:SF62">
    <property type="entry name" value="DEHYDRATION-RESPONSIVE ELEMENT-BINDING PROTEIN 2D"/>
    <property type="match status" value="1"/>
</dbReference>
<dbReference type="PROSITE" id="PS51032">
    <property type="entry name" value="AP2_ERF"/>
    <property type="match status" value="1"/>
</dbReference>
<dbReference type="OMA" id="STESAIW"/>
<evidence type="ECO:0000256" key="8">
    <source>
        <dbReference type="ARBA" id="ARBA00024343"/>
    </source>
</evidence>
<keyword evidence="5" id="KW-0010">Activator</keyword>
<dbReference type="CDD" id="cd00018">
    <property type="entry name" value="AP2"/>
    <property type="match status" value="1"/>
</dbReference>
<accession>A0A200QBM7</accession>
<reference evidence="11 12" key="1">
    <citation type="journal article" date="2017" name="Mol. Plant">
        <title>The Genome of Medicinal Plant Macleaya cordata Provides New Insights into Benzylisoquinoline Alkaloids Metabolism.</title>
        <authorList>
            <person name="Liu X."/>
            <person name="Liu Y."/>
            <person name="Huang P."/>
            <person name="Ma Y."/>
            <person name="Qing Z."/>
            <person name="Tang Q."/>
            <person name="Cao H."/>
            <person name="Cheng P."/>
            <person name="Zheng Y."/>
            <person name="Yuan Z."/>
            <person name="Zhou Y."/>
            <person name="Liu J."/>
            <person name="Tang Z."/>
            <person name="Zhuo Y."/>
            <person name="Zhang Y."/>
            <person name="Yu L."/>
            <person name="Huang J."/>
            <person name="Yang P."/>
            <person name="Peng Q."/>
            <person name="Zhang J."/>
            <person name="Jiang W."/>
            <person name="Zhang Z."/>
            <person name="Lin K."/>
            <person name="Ro D.K."/>
            <person name="Chen X."/>
            <person name="Xiong X."/>
            <person name="Shang Y."/>
            <person name="Huang S."/>
            <person name="Zeng J."/>
        </authorList>
    </citation>
    <scope>NUCLEOTIDE SEQUENCE [LARGE SCALE GENOMIC DNA]</scope>
    <source>
        <strain evidence="12">cv. BLH2017</strain>
        <tissue evidence="11">Root</tissue>
    </source>
</reference>
<evidence type="ECO:0000256" key="3">
    <source>
        <dbReference type="ARBA" id="ARBA00023016"/>
    </source>
</evidence>
<dbReference type="GO" id="GO:0006950">
    <property type="term" value="P:response to stress"/>
    <property type="evidence" value="ECO:0007669"/>
    <property type="project" value="TreeGrafter"/>
</dbReference>
<keyword evidence="2" id="KW-0805">Transcription regulation</keyword>
<dbReference type="SUPFAM" id="SSF54171">
    <property type="entry name" value="DNA-binding domain"/>
    <property type="match status" value="1"/>
</dbReference>
<evidence type="ECO:0000256" key="9">
    <source>
        <dbReference type="SAM" id="MobiDB-lite"/>
    </source>
</evidence>
<evidence type="ECO:0000256" key="1">
    <source>
        <dbReference type="ARBA" id="ARBA00004123"/>
    </source>
</evidence>
<dbReference type="GO" id="GO:0003700">
    <property type="term" value="F:DNA-binding transcription factor activity"/>
    <property type="evidence" value="ECO:0007669"/>
    <property type="project" value="InterPro"/>
</dbReference>
<keyword evidence="7" id="KW-0539">Nucleus</keyword>
<dbReference type="GO" id="GO:0005634">
    <property type="term" value="C:nucleus"/>
    <property type="evidence" value="ECO:0007669"/>
    <property type="project" value="UniProtKB-SubCell"/>
</dbReference>
<dbReference type="EMBL" id="MVGT01002426">
    <property type="protein sequence ID" value="OVA07835.1"/>
    <property type="molecule type" value="Genomic_DNA"/>
</dbReference>
<organism evidence="11 12">
    <name type="scientific">Macleaya cordata</name>
    <name type="common">Five-seeded plume-poppy</name>
    <name type="synonym">Bocconia cordata</name>
    <dbReference type="NCBI Taxonomy" id="56857"/>
    <lineage>
        <taxon>Eukaryota</taxon>
        <taxon>Viridiplantae</taxon>
        <taxon>Streptophyta</taxon>
        <taxon>Embryophyta</taxon>
        <taxon>Tracheophyta</taxon>
        <taxon>Spermatophyta</taxon>
        <taxon>Magnoliopsida</taxon>
        <taxon>Ranunculales</taxon>
        <taxon>Papaveraceae</taxon>
        <taxon>Papaveroideae</taxon>
        <taxon>Macleaya</taxon>
    </lineage>
</organism>
<dbReference type="InterPro" id="IPR036955">
    <property type="entry name" value="AP2/ERF_dom_sf"/>
</dbReference>
<dbReference type="PRINTS" id="PR00367">
    <property type="entry name" value="ETHRSPELEMNT"/>
</dbReference>
<dbReference type="InterPro" id="IPR001471">
    <property type="entry name" value="AP2/ERF_dom"/>
</dbReference>
<feature type="region of interest" description="Disordered" evidence="9">
    <location>
        <begin position="40"/>
        <end position="64"/>
    </location>
</feature>
<dbReference type="Gene3D" id="3.30.730.10">
    <property type="entry name" value="AP2/ERF domain"/>
    <property type="match status" value="1"/>
</dbReference>
<dbReference type="PANTHER" id="PTHR31241">
    <property type="entry name" value="DEHYDRATION-RESPONSIVE ELEMENT-BINDING PROTEIN 2C"/>
    <property type="match status" value="1"/>
</dbReference>
<comment type="subcellular location">
    <subcellularLocation>
        <location evidence="1">Nucleus</location>
    </subcellularLocation>
</comment>
<evidence type="ECO:0000313" key="12">
    <source>
        <dbReference type="Proteomes" id="UP000195402"/>
    </source>
</evidence>
<evidence type="ECO:0000313" key="11">
    <source>
        <dbReference type="EMBL" id="OVA07835.1"/>
    </source>
</evidence>
<keyword evidence="12" id="KW-1185">Reference proteome</keyword>
<evidence type="ECO:0000256" key="7">
    <source>
        <dbReference type="ARBA" id="ARBA00023242"/>
    </source>
</evidence>
<keyword evidence="3" id="KW-0346">Stress response</keyword>
<keyword evidence="6" id="KW-0804">Transcription</keyword>
<evidence type="ECO:0000256" key="4">
    <source>
        <dbReference type="ARBA" id="ARBA00023125"/>
    </source>
</evidence>
<dbReference type="Pfam" id="PF00847">
    <property type="entry name" value="AP2"/>
    <property type="match status" value="1"/>
</dbReference>
<gene>
    <name evidence="11" type="ORF">BVC80_8649g12</name>
</gene>
<keyword evidence="4" id="KW-0238">DNA-binding</keyword>
<protein>
    <submittedName>
        <fullName evidence="11">AP2/ERF domain</fullName>
    </submittedName>
</protein>
<evidence type="ECO:0000256" key="2">
    <source>
        <dbReference type="ARBA" id="ARBA00023015"/>
    </source>
</evidence>
<dbReference type="InParanoid" id="A0A200QBM7"/>
<name>A0A200QBM7_MACCD</name>
<dbReference type="GO" id="GO:0045893">
    <property type="term" value="P:positive regulation of DNA-templated transcription"/>
    <property type="evidence" value="ECO:0007669"/>
    <property type="project" value="TreeGrafter"/>
</dbReference>
<dbReference type="OrthoDB" id="1864550at2759"/>
<dbReference type="AlphaFoldDB" id="A0A200QBM7"/>
<dbReference type="GO" id="GO:0000976">
    <property type="term" value="F:transcription cis-regulatory region binding"/>
    <property type="evidence" value="ECO:0007669"/>
    <property type="project" value="TreeGrafter"/>
</dbReference>
<comment type="caution">
    <text evidence="11">The sequence shown here is derived from an EMBL/GenBank/DDBJ whole genome shotgun (WGS) entry which is preliminary data.</text>
</comment>
<feature type="compositionally biased region" description="Basic residues" evidence="9">
    <location>
        <begin position="43"/>
        <end position="56"/>
    </location>
</feature>
<dbReference type="SMART" id="SM00380">
    <property type="entry name" value="AP2"/>
    <property type="match status" value="1"/>
</dbReference>
<dbReference type="FunCoup" id="A0A200QBM7">
    <property type="interactions" value="17"/>
</dbReference>
<dbReference type="Proteomes" id="UP000195402">
    <property type="component" value="Unassembled WGS sequence"/>
</dbReference>
<proteinExistence type="inferred from homology"/>
<evidence type="ECO:0000259" key="10">
    <source>
        <dbReference type="PROSITE" id="PS51032"/>
    </source>
</evidence>
<sequence>MNYSERKIRLRNRRNGSHSLAETLAKWKEFNHQLEHCNDGSKRIRKPAKGSKKGCMRGKGGPENSRCKYRGVRQRTWGKWVAEIREPNKGTRLWLGTFSTSVEAAKAYDEAARAMYGSVARLNLPEYDLSKESIFTSTKSTSNSTTSSGLSEVCRVEVPKREPIEGECDSGIRTIPPSAIETKIPTSTESTIRNCALSIEAEIPTSTESAIWNCTPAIEAEIPTSIESAVRNCSSSAVEAEMPTNTESGHRNCSSSAIEEAKMLSVEPGIKNCPSSTEVETPISIDSGIRNDPSSAIKVELQASTPVEAKAEEKELEGVMNSNNYSGSEFKVENFPDFSLEDMFDMDDLLATIGVDPNPQPTELGSMQGLNNQGEQLQLQYGIFPSDLSYQLQNPDEKLLQGSLNCMNQVPSSMDYNYDLWMPMREDEAYSYGLDDQGGFFDLCFPESGF</sequence>
<dbReference type="STRING" id="56857.A0A200QBM7"/>